<evidence type="ECO:0000313" key="2">
    <source>
        <dbReference type="Proteomes" id="UP000596083"/>
    </source>
</evidence>
<gene>
    <name evidence="1" type="ORF">JET14_13475</name>
</gene>
<accession>A0A7T7HHL0</accession>
<sequence>MSTIELRPCPFCGGYARVLRCAPGCSFVQCTKCKASSDDSNCVEAWNTRAPQTIERQVKVKPLVWVDLHGDGSIYETSNDHPLGYHATVQCRGRLGWSYNGEFFKMVSGAMIAAQADYEKSILSAIEPADTGTTRETARHLDEWHEDLGFVTWWKFPVNEPAWIGTPNCSDWPGYHTHFTPHPPVPSEPGQ</sequence>
<dbReference type="RefSeq" id="WP_200334177.1">
    <property type="nucleotide sequence ID" value="NZ_CP066786.1"/>
</dbReference>
<reference evidence="1 2" key="1">
    <citation type="submission" date="2020-12" db="EMBL/GenBank/DDBJ databases">
        <authorList>
            <person name="Zheng R.K."/>
            <person name="Sun C.M."/>
        </authorList>
    </citation>
    <scope>NUCLEOTIDE SEQUENCE [LARGE SCALE GENOMIC DNA]</scope>
    <source>
        <strain evidence="1 2">ZRK001</strain>
    </source>
</reference>
<protein>
    <submittedName>
        <fullName evidence="1">Lar family restriction alleviation protein</fullName>
    </submittedName>
</protein>
<dbReference type="EMBL" id="CP066786">
    <property type="protein sequence ID" value="QQM29334.1"/>
    <property type="molecule type" value="Genomic_DNA"/>
</dbReference>
<organism evidence="1 2">
    <name type="scientific">Martelella lutilitoris</name>
    <dbReference type="NCBI Taxonomy" id="2583532"/>
    <lineage>
        <taxon>Bacteria</taxon>
        <taxon>Pseudomonadati</taxon>
        <taxon>Pseudomonadota</taxon>
        <taxon>Alphaproteobacteria</taxon>
        <taxon>Hyphomicrobiales</taxon>
        <taxon>Aurantimonadaceae</taxon>
        <taxon>Martelella</taxon>
    </lineage>
</organism>
<name>A0A7T7HHL0_9HYPH</name>
<dbReference type="KEGG" id="mlut:JET14_13475"/>
<dbReference type="AlphaFoldDB" id="A0A7T7HHL0"/>
<dbReference type="Proteomes" id="UP000596083">
    <property type="component" value="Chromosome"/>
</dbReference>
<evidence type="ECO:0000313" key="1">
    <source>
        <dbReference type="EMBL" id="QQM29334.1"/>
    </source>
</evidence>
<proteinExistence type="predicted"/>